<dbReference type="EMBL" id="PRFC01000043">
    <property type="protein sequence ID" value="PWV13467.1"/>
    <property type="molecule type" value="Genomic_DNA"/>
</dbReference>
<keyword evidence="1" id="KW-0863">Zinc-finger</keyword>
<comment type="caution">
    <text evidence="4">The sequence shown here is derived from an EMBL/GenBank/DDBJ whole genome shotgun (WGS) entry which is preliminary data.</text>
</comment>
<evidence type="ECO:0000259" key="3">
    <source>
        <dbReference type="PROSITE" id="PS50158"/>
    </source>
</evidence>
<keyword evidence="1" id="KW-0479">Metal-binding</keyword>
<feature type="domain" description="CCHC-type" evidence="3">
    <location>
        <begin position="145"/>
        <end position="158"/>
    </location>
</feature>
<feature type="region of interest" description="Disordered" evidence="2">
    <location>
        <begin position="107"/>
        <end position="126"/>
    </location>
</feature>
<gene>
    <name evidence="4" type="ORF">C3747_43g102</name>
</gene>
<dbReference type="InterPro" id="IPR036875">
    <property type="entry name" value="Znf_CCHC_sf"/>
</dbReference>
<feature type="compositionally biased region" description="Acidic residues" evidence="2">
    <location>
        <begin position="440"/>
        <end position="449"/>
    </location>
</feature>
<dbReference type="VEuPathDB" id="TriTrypDB:TcCLB.508799.180"/>
<feature type="compositionally biased region" description="Basic and acidic residues" evidence="2">
    <location>
        <begin position="343"/>
        <end position="352"/>
    </location>
</feature>
<dbReference type="VEuPathDB" id="TriTrypDB:TcCL_NonESM02216"/>
<reference evidence="4 5" key="1">
    <citation type="journal article" date="2018" name="Microb. Genom.">
        <title>Expanding an expanded genome: long-read sequencing of Trypanosoma cruzi.</title>
        <authorList>
            <person name="Berna L."/>
            <person name="Rodriguez M."/>
            <person name="Chiribao M.L."/>
            <person name="Parodi-Talice A."/>
            <person name="Pita S."/>
            <person name="Rijo G."/>
            <person name="Alvarez-Valin F."/>
            <person name="Robello C."/>
        </authorList>
    </citation>
    <scope>NUCLEOTIDE SEQUENCE [LARGE SCALE GENOMIC DNA]</scope>
    <source>
        <strain evidence="4 5">TCC</strain>
    </source>
</reference>
<dbReference type="VEuPathDB" id="TriTrypDB:TcG_09904"/>
<proteinExistence type="predicted"/>
<feature type="compositionally biased region" description="Basic and acidic residues" evidence="2">
    <location>
        <begin position="383"/>
        <end position="392"/>
    </location>
</feature>
<organism evidence="4 5">
    <name type="scientific">Trypanosoma cruzi</name>
    <dbReference type="NCBI Taxonomy" id="5693"/>
    <lineage>
        <taxon>Eukaryota</taxon>
        <taxon>Discoba</taxon>
        <taxon>Euglenozoa</taxon>
        <taxon>Kinetoplastea</taxon>
        <taxon>Metakinetoplastina</taxon>
        <taxon>Trypanosomatida</taxon>
        <taxon>Trypanosomatidae</taxon>
        <taxon>Trypanosoma</taxon>
        <taxon>Schizotrypanum</taxon>
    </lineage>
</organism>
<dbReference type="VEuPathDB" id="TriTrypDB:BCY84_12988"/>
<dbReference type="VEuPathDB" id="TriTrypDB:ECC02_002906"/>
<dbReference type="VEuPathDB" id="TriTrypDB:TcCLB.506773.30"/>
<dbReference type="InterPro" id="IPR001878">
    <property type="entry name" value="Znf_CCHC"/>
</dbReference>
<dbReference type="VEuPathDB" id="TriTrypDB:TcYC6_0043850"/>
<dbReference type="GO" id="GO:0003676">
    <property type="term" value="F:nucleic acid binding"/>
    <property type="evidence" value="ECO:0007669"/>
    <property type="project" value="InterPro"/>
</dbReference>
<evidence type="ECO:0000256" key="1">
    <source>
        <dbReference type="PROSITE-ProRule" id="PRU00047"/>
    </source>
</evidence>
<dbReference type="SUPFAM" id="SSF57756">
    <property type="entry name" value="Retrovirus zinc finger-like domains"/>
    <property type="match status" value="1"/>
</dbReference>
<dbReference type="Proteomes" id="UP000246078">
    <property type="component" value="Unassembled WGS sequence"/>
</dbReference>
<dbReference type="VEuPathDB" id="TriTrypDB:C3747_43g102"/>
<dbReference type="VEuPathDB" id="TriTrypDB:TCDM_00643"/>
<feature type="region of interest" description="Disordered" evidence="2">
    <location>
        <begin position="366"/>
        <end position="449"/>
    </location>
</feature>
<sequence>MRSDRCDVASTPPADGNDLVTCSVHGSRRLARFCVRIPVYNADRVMVGYAYNCKEEMQCAASASRNSFAKQHDIRGVAEVRDDASPELLTRSVATTPTTAAGVVAATEKDAAPQQQRTGAARGPNRYYDLTKQRDSDAAGKKKVCWNCGMEGHEKPECCNTLCRTCHTTRGHHHLCQEPRPSPFLNLSPTTLLSEDMSFVQCVSCSSFGHFDCSTSRETRIPSCCFCGERGHNAYDCSWRKRRVPDRWVNRVKEAENGMAYRENSGASAVLPSVFNSLSTVYASPGYNQASAWREGGAPSYVANWNAGRRENGSYGGGASSGGHYATKSRPYNDRSPYSGYSGDRHNVSHTREMDQYANYGLKRSRWGDDEDLSRNKNHQQSRTHDQYRDLDSNQQGNQRVGRNHAGSRGEGEKPHVRQSYHNNGRYQRKQRRRNRGVSDSDDDYENLF</sequence>
<evidence type="ECO:0000313" key="5">
    <source>
        <dbReference type="Proteomes" id="UP000246078"/>
    </source>
</evidence>
<accession>A0A2V2WYB9</accession>
<dbReference type="VEuPathDB" id="TriTrypDB:Tc_MARK_519"/>
<dbReference type="GO" id="GO:0008270">
    <property type="term" value="F:zinc ion binding"/>
    <property type="evidence" value="ECO:0007669"/>
    <property type="project" value="UniProtKB-KW"/>
</dbReference>
<feature type="region of interest" description="Disordered" evidence="2">
    <location>
        <begin position="315"/>
        <end position="352"/>
    </location>
</feature>
<keyword evidence="1" id="KW-0862">Zinc</keyword>
<dbReference type="VEuPathDB" id="TriTrypDB:TCSYLVIO_001674"/>
<protein>
    <recommendedName>
        <fullName evidence="3">CCHC-type domain-containing protein</fullName>
    </recommendedName>
</protein>
<dbReference type="VEuPathDB" id="TriTrypDB:C4B63_70g124"/>
<dbReference type="AlphaFoldDB" id="A0A2V2WYB9"/>
<dbReference type="Gene3D" id="4.10.60.10">
    <property type="entry name" value="Zinc finger, CCHC-type"/>
    <property type="match status" value="1"/>
</dbReference>
<dbReference type="SMART" id="SM00343">
    <property type="entry name" value="ZnF_C2HC"/>
    <property type="match status" value="3"/>
</dbReference>
<dbReference type="PROSITE" id="PS50158">
    <property type="entry name" value="ZF_CCHC"/>
    <property type="match status" value="1"/>
</dbReference>
<name>A0A2V2WYB9_TRYCR</name>
<dbReference type="VEuPathDB" id="TriTrypDB:TcBrA4_0089930"/>
<evidence type="ECO:0000313" key="4">
    <source>
        <dbReference type="EMBL" id="PWV13467.1"/>
    </source>
</evidence>
<feature type="compositionally biased region" description="Basic residues" evidence="2">
    <location>
        <begin position="427"/>
        <end position="436"/>
    </location>
</feature>
<dbReference type="OrthoDB" id="8026949at2759"/>
<evidence type="ECO:0000256" key="2">
    <source>
        <dbReference type="SAM" id="MobiDB-lite"/>
    </source>
</evidence>